<dbReference type="PANTHER" id="PTHR32099">
    <property type="entry name" value="CYSTEINE-RICH REPEAT SECRETORY PROTEIN"/>
    <property type="match status" value="1"/>
</dbReference>
<keyword evidence="7" id="KW-1185">Reference proteome</keyword>
<gene>
    <name evidence="6" type="ORF">VNO77_41733</name>
</gene>
<proteinExistence type="predicted"/>
<dbReference type="AlphaFoldDB" id="A0AAN9PRT2"/>
<name>A0AAN9PRT2_CANGL</name>
<dbReference type="FunFam" id="3.30.430.20:FF:000003">
    <property type="entry name" value="Cysteine-rich RLK (RECEPTOR-like protein kinase) 10"/>
    <property type="match status" value="1"/>
</dbReference>
<evidence type="ECO:0000256" key="3">
    <source>
        <dbReference type="SAM" id="Phobius"/>
    </source>
</evidence>
<protein>
    <recommendedName>
        <fullName evidence="5">Gnk2-homologous domain-containing protein</fullName>
    </recommendedName>
</protein>
<dbReference type="PANTHER" id="PTHR32099:SF42">
    <property type="entry name" value="CYSTEINE-RICH RECEPTOR-LIKE PROTEIN KINASE 9-RELATED"/>
    <property type="match status" value="1"/>
</dbReference>
<feature type="domain" description="Gnk2-homologous" evidence="5">
    <location>
        <begin position="28"/>
        <end position="132"/>
    </location>
</feature>
<dbReference type="EMBL" id="JAYMYQ010000010">
    <property type="protein sequence ID" value="KAK7308136.1"/>
    <property type="molecule type" value="Genomic_DNA"/>
</dbReference>
<evidence type="ECO:0000313" key="7">
    <source>
        <dbReference type="Proteomes" id="UP001367508"/>
    </source>
</evidence>
<organism evidence="6 7">
    <name type="scientific">Canavalia gladiata</name>
    <name type="common">Sword bean</name>
    <name type="synonym">Dolichos gladiatus</name>
    <dbReference type="NCBI Taxonomy" id="3824"/>
    <lineage>
        <taxon>Eukaryota</taxon>
        <taxon>Viridiplantae</taxon>
        <taxon>Streptophyta</taxon>
        <taxon>Embryophyta</taxon>
        <taxon>Tracheophyta</taxon>
        <taxon>Spermatophyta</taxon>
        <taxon>Magnoliopsida</taxon>
        <taxon>eudicotyledons</taxon>
        <taxon>Gunneridae</taxon>
        <taxon>Pentapetalae</taxon>
        <taxon>rosids</taxon>
        <taxon>fabids</taxon>
        <taxon>Fabales</taxon>
        <taxon>Fabaceae</taxon>
        <taxon>Papilionoideae</taxon>
        <taxon>50 kb inversion clade</taxon>
        <taxon>NPAAA clade</taxon>
        <taxon>indigoferoid/millettioid clade</taxon>
        <taxon>Phaseoleae</taxon>
        <taxon>Canavalia</taxon>
    </lineage>
</organism>
<feature type="signal peptide" evidence="4">
    <location>
        <begin position="1"/>
        <end position="25"/>
    </location>
</feature>
<dbReference type="InterPro" id="IPR038408">
    <property type="entry name" value="GNK2_sf"/>
</dbReference>
<evidence type="ECO:0000256" key="2">
    <source>
        <dbReference type="ARBA" id="ARBA00022737"/>
    </source>
</evidence>
<dbReference type="FunFam" id="3.30.430.20:FF:000002">
    <property type="entry name" value="Cysteine-rich receptor-like protein kinase 10"/>
    <property type="match status" value="1"/>
</dbReference>
<keyword evidence="3" id="KW-1133">Transmembrane helix</keyword>
<keyword evidence="3" id="KW-0812">Transmembrane</keyword>
<dbReference type="CDD" id="cd23509">
    <property type="entry name" value="Gnk2-like"/>
    <property type="match status" value="2"/>
</dbReference>
<comment type="caution">
    <text evidence="6">The sequence shown here is derived from an EMBL/GenBank/DDBJ whole genome shotgun (WGS) entry which is preliminary data.</text>
</comment>
<reference evidence="6 7" key="1">
    <citation type="submission" date="2024-01" db="EMBL/GenBank/DDBJ databases">
        <title>The genomes of 5 underutilized Papilionoideae crops provide insights into root nodulation and disease resistanc.</title>
        <authorList>
            <person name="Jiang F."/>
        </authorList>
    </citation>
    <scope>NUCLEOTIDE SEQUENCE [LARGE SCALE GENOMIC DNA]</scope>
    <source>
        <strain evidence="6">LVBAO_FW01</strain>
        <tissue evidence="6">Leaves</tissue>
    </source>
</reference>
<dbReference type="Gene3D" id="3.30.430.20">
    <property type="entry name" value="Gnk2 domain, C-X8-C-X2-C motif"/>
    <property type="match status" value="2"/>
</dbReference>
<dbReference type="Proteomes" id="UP001367508">
    <property type="component" value="Unassembled WGS sequence"/>
</dbReference>
<evidence type="ECO:0000256" key="1">
    <source>
        <dbReference type="ARBA" id="ARBA00022729"/>
    </source>
</evidence>
<evidence type="ECO:0000256" key="4">
    <source>
        <dbReference type="SAM" id="SignalP"/>
    </source>
</evidence>
<feature type="transmembrane region" description="Helical" evidence="3">
    <location>
        <begin position="257"/>
        <end position="283"/>
    </location>
</feature>
<dbReference type="InterPro" id="IPR002902">
    <property type="entry name" value="GNK2"/>
</dbReference>
<keyword evidence="2" id="KW-0677">Repeat</keyword>
<dbReference type="PROSITE" id="PS51473">
    <property type="entry name" value="GNK2"/>
    <property type="match status" value="2"/>
</dbReference>
<feature type="chain" id="PRO_5043045872" description="Gnk2-homologous domain-containing protein" evidence="4">
    <location>
        <begin position="26"/>
        <end position="287"/>
    </location>
</feature>
<evidence type="ECO:0000313" key="6">
    <source>
        <dbReference type="EMBL" id="KAK7308136.1"/>
    </source>
</evidence>
<feature type="domain" description="Gnk2-homologous" evidence="5">
    <location>
        <begin position="137"/>
        <end position="245"/>
    </location>
</feature>
<keyword evidence="3" id="KW-0472">Membrane</keyword>
<accession>A0AAN9PRT2</accession>
<dbReference type="Pfam" id="PF01657">
    <property type="entry name" value="Stress-antifung"/>
    <property type="match status" value="2"/>
</dbReference>
<sequence length="287" mass="31386">MATRKQRIIFSGLCGSLNLATHAEAAPTYTATYCTNSTTYAPNTTFHTNLKILFYYLSNNISHSNGYFFTIEGFGTTDAVSGLFLCRADISTTLCQQCVSAATAEIRRRCPNQTEAAIWYDECMLRYANRYVTINSVSPMVNLKDANNISGVDLGRFNQSLYGLLNDLATKAASSQSRKFAAGEVEVTRSVTMYGLEQCTDDLTDAACEACLRYAIGTLPSCCTEKQGARALLPSCNVRYELYPFYTVTSPSGEGKAGWATVVLIVGVPIVLQILCMVGMYWCGGRK</sequence>
<evidence type="ECO:0000259" key="5">
    <source>
        <dbReference type="PROSITE" id="PS51473"/>
    </source>
</evidence>
<keyword evidence="1 4" id="KW-0732">Signal</keyword>